<proteinExistence type="predicted"/>
<sequence length="598" mass="60316">MTTDGRRIPPLLAGRHPAGLALFGWLDDARAPRLCRVSGPPGVGKSHLLDWLATGCTRPETPAARRIRAVLPAAGHSLSSAVWSLGVRLGLSARTAQELTAALAEDGRPTVICVPGLNRAADPAALVTGLLRPLLELPQVRLVVEAVTGSPGAAAFGPGPAPAVMELDDPQWTDRERFGAWCLGHGGDPGAYPNAAAALGRSERPRPAALGELAARIPVRPDGTPDLLRTEQDLLSEFWTAAAREGGAGRMQADPLLLVLAGPVAVTAALEGEDGTVARAWWAAGPALVEQADPAQRAATLRARLLGVDEAAVARLSAVPAAWAGAWALWPSAGDAWPGPVTALAAGLGAHAGQVLLAGPTGAVRTVDAATGRPGSLLVPGPRPLRALAATPGGTVVLLDAGGRTELLAPPRPGPGLDPYALGGALERLRAAAAGELSTLAAVPGLSGAAPAVGDVAGGVCWDEDGVVRREQLHQGPVTALAGAAVDGDGVSDEGFPLLVSGGFDGVVRLWGPRSEPMPGPLDRREGPVTAVAAGIGAAGPVVAAAWEDGLVRVRWPDDPDGVLDLRLGSPVWSLALAGGLLVIGGPEGPVAVRLGAG</sequence>
<keyword evidence="2" id="KW-1185">Reference proteome</keyword>
<dbReference type="SUPFAM" id="SSF52540">
    <property type="entry name" value="P-loop containing nucleoside triphosphate hydrolases"/>
    <property type="match status" value="1"/>
</dbReference>
<organism evidence="1 2">
    <name type="scientific">Kitasatospora indigofera</name>
    <dbReference type="NCBI Taxonomy" id="67307"/>
    <lineage>
        <taxon>Bacteria</taxon>
        <taxon>Bacillati</taxon>
        <taxon>Actinomycetota</taxon>
        <taxon>Actinomycetes</taxon>
        <taxon>Kitasatosporales</taxon>
        <taxon>Streptomycetaceae</taxon>
        <taxon>Kitasatospora</taxon>
    </lineage>
</organism>
<dbReference type="InterPro" id="IPR011047">
    <property type="entry name" value="Quinoprotein_ADH-like_sf"/>
</dbReference>
<reference evidence="1" key="1">
    <citation type="journal article" date="2014" name="Int. J. Syst. Evol. Microbiol.">
        <title>Complete genome sequence of Corynebacterium casei LMG S-19264T (=DSM 44701T), isolated from a smear-ripened cheese.</title>
        <authorList>
            <consortium name="US DOE Joint Genome Institute (JGI-PGF)"/>
            <person name="Walter F."/>
            <person name="Albersmeier A."/>
            <person name="Kalinowski J."/>
            <person name="Ruckert C."/>
        </authorList>
    </citation>
    <scope>NUCLEOTIDE SEQUENCE</scope>
    <source>
        <strain evidence="1">JCM 4646</strain>
    </source>
</reference>
<dbReference type="InterPro" id="IPR027417">
    <property type="entry name" value="P-loop_NTPase"/>
</dbReference>
<dbReference type="Gene3D" id="2.130.10.10">
    <property type="entry name" value="YVTN repeat-like/Quinoprotein amine dehydrogenase"/>
    <property type="match status" value="1"/>
</dbReference>
<dbReference type="GeneID" id="95353035"/>
<dbReference type="SUPFAM" id="SSF50998">
    <property type="entry name" value="Quinoprotein alcohol dehydrogenase-like"/>
    <property type="match status" value="1"/>
</dbReference>
<evidence type="ECO:0000313" key="2">
    <source>
        <dbReference type="Proteomes" id="UP000617734"/>
    </source>
</evidence>
<accession>A0A919KQ43</accession>
<dbReference type="AlphaFoldDB" id="A0A919KQ43"/>
<name>A0A919KQ43_9ACTN</name>
<dbReference type="InterPro" id="IPR015943">
    <property type="entry name" value="WD40/YVTN_repeat-like_dom_sf"/>
</dbReference>
<dbReference type="RefSeq" id="WP_190210942.1">
    <property type="nucleotide sequence ID" value="NZ_BNBO01000011.1"/>
</dbReference>
<reference evidence="1" key="2">
    <citation type="submission" date="2020-09" db="EMBL/GenBank/DDBJ databases">
        <authorList>
            <person name="Sun Q."/>
            <person name="Ohkuma M."/>
        </authorList>
    </citation>
    <scope>NUCLEOTIDE SEQUENCE</scope>
    <source>
        <strain evidence="1">JCM 4646</strain>
    </source>
</reference>
<protein>
    <recommendedName>
        <fullName evidence="3">WD40 repeat domain-containing protein</fullName>
    </recommendedName>
</protein>
<evidence type="ECO:0008006" key="3">
    <source>
        <dbReference type="Google" id="ProtNLM"/>
    </source>
</evidence>
<dbReference type="Proteomes" id="UP000617734">
    <property type="component" value="Unassembled WGS sequence"/>
</dbReference>
<gene>
    <name evidence="1" type="ORF">GCM10018781_25790</name>
</gene>
<comment type="caution">
    <text evidence="1">The sequence shown here is derived from an EMBL/GenBank/DDBJ whole genome shotgun (WGS) entry which is preliminary data.</text>
</comment>
<dbReference type="EMBL" id="BNBO01000011">
    <property type="protein sequence ID" value="GHH68588.1"/>
    <property type="molecule type" value="Genomic_DNA"/>
</dbReference>
<evidence type="ECO:0000313" key="1">
    <source>
        <dbReference type="EMBL" id="GHH68588.1"/>
    </source>
</evidence>